<organism evidence="1 2">
    <name type="scientific">Urochloa decumbens</name>
    <dbReference type="NCBI Taxonomy" id="240449"/>
    <lineage>
        <taxon>Eukaryota</taxon>
        <taxon>Viridiplantae</taxon>
        <taxon>Streptophyta</taxon>
        <taxon>Embryophyta</taxon>
        <taxon>Tracheophyta</taxon>
        <taxon>Spermatophyta</taxon>
        <taxon>Magnoliopsida</taxon>
        <taxon>Liliopsida</taxon>
        <taxon>Poales</taxon>
        <taxon>Poaceae</taxon>
        <taxon>PACMAD clade</taxon>
        <taxon>Panicoideae</taxon>
        <taxon>Panicodae</taxon>
        <taxon>Paniceae</taxon>
        <taxon>Melinidinae</taxon>
        <taxon>Urochloa</taxon>
    </lineage>
</organism>
<sequence length="129" mass="14923">MFTEEDFAGLDEERLRGVRAIFAAARGFKFSEETLRLHKLMDTDPKAAGRVILENEKRRYEKNIAPQRDAMLRQLQLQKEEDDAAASLRKQAKRQRVVASPPNMTKCWNWWTPKLFSVAENAEVMAVLT</sequence>
<dbReference type="AlphaFoldDB" id="A0ABC9BAF0"/>
<gene>
    <name evidence="1" type="ORF">URODEC1_LOCUS63588</name>
</gene>
<accession>A0ABC9BAF0</accession>
<keyword evidence="2" id="KW-1185">Reference proteome</keyword>
<name>A0ABC9BAF0_9POAL</name>
<protein>
    <submittedName>
        <fullName evidence="1">Uncharacterized protein</fullName>
    </submittedName>
</protein>
<dbReference type="Proteomes" id="UP001497457">
    <property type="component" value="Chromosome 25rd"/>
</dbReference>
<reference evidence="1" key="1">
    <citation type="submission" date="2024-10" db="EMBL/GenBank/DDBJ databases">
        <authorList>
            <person name="Ryan C."/>
        </authorList>
    </citation>
    <scope>NUCLEOTIDE SEQUENCE [LARGE SCALE GENOMIC DNA]</scope>
</reference>
<evidence type="ECO:0000313" key="2">
    <source>
        <dbReference type="Proteomes" id="UP001497457"/>
    </source>
</evidence>
<proteinExistence type="predicted"/>
<evidence type="ECO:0000313" key="1">
    <source>
        <dbReference type="EMBL" id="CAL4997858.1"/>
    </source>
</evidence>
<dbReference type="EMBL" id="OZ075135">
    <property type="protein sequence ID" value="CAL4997858.1"/>
    <property type="molecule type" value="Genomic_DNA"/>
</dbReference>